<evidence type="ECO:0000256" key="1">
    <source>
        <dbReference type="SAM" id="Phobius"/>
    </source>
</evidence>
<feature type="transmembrane region" description="Helical" evidence="1">
    <location>
        <begin position="78"/>
        <end position="96"/>
    </location>
</feature>
<keyword evidence="1" id="KW-0812">Transmembrane</keyword>
<sequence length="121" mass="13665">MLFGKANNLEDFKKFVLENGIVGTAAGVTVGVASKDLILSLSGDIIIPTIILFLQTLNLKSMKHYLPTGKSKLDFENFFKNVISWILILLLSYAFVKITFRYLLGIEKKPELLKDDKKEKK</sequence>
<dbReference type="InterPro" id="IPR036019">
    <property type="entry name" value="MscL_channel"/>
</dbReference>
<reference evidence="2" key="1">
    <citation type="journal article" date="2020" name="Nature">
        <title>Giant virus diversity and host interactions through global metagenomics.</title>
        <authorList>
            <person name="Schulz F."/>
            <person name="Roux S."/>
            <person name="Paez-Espino D."/>
            <person name="Jungbluth S."/>
            <person name="Walsh D.A."/>
            <person name="Denef V.J."/>
            <person name="McMahon K.D."/>
            <person name="Konstantinidis K.T."/>
            <person name="Eloe-Fadrosh E.A."/>
            <person name="Kyrpides N.C."/>
            <person name="Woyke T."/>
        </authorList>
    </citation>
    <scope>NUCLEOTIDE SEQUENCE</scope>
    <source>
        <strain evidence="2">GVMAG-M-3300023174-144</strain>
    </source>
</reference>
<proteinExistence type="predicted"/>
<dbReference type="InterPro" id="IPR037673">
    <property type="entry name" value="MSC/AndL"/>
</dbReference>
<name>A0A6C0DEZ0_9ZZZZ</name>
<keyword evidence="1" id="KW-0472">Membrane</keyword>
<evidence type="ECO:0008006" key="3">
    <source>
        <dbReference type="Google" id="ProtNLM"/>
    </source>
</evidence>
<feature type="transmembrane region" description="Helical" evidence="1">
    <location>
        <begin position="37"/>
        <end position="57"/>
    </location>
</feature>
<dbReference type="SUPFAM" id="SSF81330">
    <property type="entry name" value="Gated mechanosensitive channel"/>
    <property type="match status" value="1"/>
</dbReference>
<keyword evidence="1" id="KW-1133">Transmembrane helix</keyword>
<accession>A0A6C0DEZ0</accession>
<dbReference type="Gene3D" id="1.10.1200.120">
    <property type="entry name" value="Large-conductance mechanosensitive channel, MscL, domain 1"/>
    <property type="match status" value="1"/>
</dbReference>
<protein>
    <recommendedName>
        <fullName evidence="3">Large-conductance mechanosensitive channel</fullName>
    </recommendedName>
</protein>
<dbReference type="Pfam" id="PF01741">
    <property type="entry name" value="MscL"/>
    <property type="match status" value="1"/>
</dbReference>
<organism evidence="2">
    <name type="scientific">viral metagenome</name>
    <dbReference type="NCBI Taxonomy" id="1070528"/>
    <lineage>
        <taxon>unclassified sequences</taxon>
        <taxon>metagenomes</taxon>
        <taxon>organismal metagenomes</taxon>
    </lineage>
</organism>
<evidence type="ECO:0000313" key="2">
    <source>
        <dbReference type="EMBL" id="QHT14952.1"/>
    </source>
</evidence>
<dbReference type="EMBL" id="MN739598">
    <property type="protein sequence ID" value="QHT14952.1"/>
    <property type="molecule type" value="Genomic_DNA"/>
</dbReference>
<dbReference type="AlphaFoldDB" id="A0A6C0DEZ0"/>